<keyword evidence="5" id="KW-0378">Hydrolase</keyword>
<dbReference type="RefSeq" id="WP_109903826.1">
    <property type="nucleotide sequence ID" value="NZ_QGLE01000003.1"/>
</dbReference>
<comment type="cofactor">
    <cofactor evidence="1">
        <name>Mg(2+)</name>
        <dbReference type="ChEBI" id="CHEBI:18420"/>
    </cofactor>
</comment>
<dbReference type="Gene3D" id="2.40.50.140">
    <property type="entry name" value="Nucleic acid-binding proteins"/>
    <property type="match status" value="1"/>
</dbReference>
<evidence type="ECO:0000313" key="10">
    <source>
        <dbReference type="Proteomes" id="UP000245461"/>
    </source>
</evidence>
<dbReference type="GO" id="GO:0046872">
    <property type="term" value="F:metal ion binding"/>
    <property type="evidence" value="ECO:0007669"/>
    <property type="project" value="UniProtKB-KW"/>
</dbReference>
<keyword evidence="6" id="KW-0460">Magnesium</keyword>
<keyword evidence="4" id="KW-0255">Endonuclease</keyword>
<keyword evidence="7" id="KW-0694">RNA-binding</keyword>
<dbReference type="GO" id="GO:0006364">
    <property type="term" value="P:rRNA processing"/>
    <property type="evidence" value="ECO:0007669"/>
    <property type="project" value="TreeGrafter"/>
</dbReference>
<evidence type="ECO:0000256" key="6">
    <source>
        <dbReference type="ARBA" id="ARBA00022842"/>
    </source>
</evidence>
<keyword evidence="10" id="KW-1185">Reference proteome</keyword>
<dbReference type="EMBL" id="QGLE01000003">
    <property type="protein sequence ID" value="PWR24418.1"/>
    <property type="molecule type" value="Genomic_DNA"/>
</dbReference>
<evidence type="ECO:0000256" key="1">
    <source>
        <dbReference type="ARBA" id="ARBA00001946"/>
    </source>
</evidence>
<dbReference type="GO" id="GO:0005737">
    <property type="term" value="C:cytoplasm"/>
    <property type="evidence" value="ECO:0007669"/>
    <property type="project" value="TreeGrafter"/>
</dbReference>
<keyword evidence="3" id="KW-0479">Metal-binding</keyword>
<dbReference type="PANTHER" id="PTHR30001">
    <property type="entry name" value="RIBONUCLEASE"/>
    <property type="match status" value="1"/>
</dbReference>
<proteinExistence type="predicted"/>
<dbReference type="GO" id="GO:0003723">
    <property type="term" value="F:RNA binding"/>
    <property type="evidence" value="ECO:0007669"/>
    <property type="project" value="UniProtKB-KW"/>
</dbReference>
<dbReference type="InterPro" id="IPR019307">
    <property type="entry name" value="RNA-bd_AU-1/RNase_E/G"/>
</dbReference>
<evidence type="ECO:0000259" key="8">
    <source>
        <dbReference type="Pfam" id="PF10150"/>
    </source>
</evidence>
<name>A0A317EBE8_9PROT</name>
<evidence type="ECO:0000256" key="4">
    <source>
        <dbReference type="ARBA" id="ARBA00022759"/>
    </source>
</evidence>
<dbReference type="PANTHER" id="PTHR30001:SF1">
    <property type="entry name" value="RIBONUCLEASE E_G-LIKE PROTEIN, CHLOROPLASTIC"/>
    <property type="match status" value="1"/>
</dbReference>
<evidence type="ECO:0000256" key="2">
    <source>
        <dbReference type="ARBA" id="ARBA00022722"/>
    </source>
</evidence>
<dbReference type="InterPro" id="IPR012340">
    <property type="entry name" value="NA-bd_OB-fold"/>
</dbReference>
<dbReference type="GO" id="GO:0016787">
    <property type="term" value="F:hydrolase activity"/>
    <property type="evidence" value="ECO:0007669"/>
    <property type="project" value="UniProtKB-KW"/>
</dbReference>
<reference evidence="9 10" key="1">
    <citation type="submission" date="2018-05" db="EMBL/GenBank/DDBJ databases">
        <title>Zavarzinia sp. HR-AS.</title>
        <authorList>
            <person name="Lee Y."/>
            <person name="Jeon C.O."/>
        </authorList>
    </citation>
    <scope>NUCLEOTIDE SEQUENCE [LARGE SCALE GENOMIC DNA]</scope>
    <source>
        <strain evidence="9 10">HR-AS</strain>
    </source>
</reference>
<dbReference type="InterPro" id="IPR004659">
    <property type="entry name" value="RNase_E/G"/>
</dbReference>
<evidence type="ECO:0000256" key="7">
    <source>
        <dbReference type="ARBA" id="ARBA00022884"/>
    </source>
</evidence>
<evidence type="ECO:0000256" key="5">
    <source>
        <dbReference type="ARBA" id="ARBA00022801"/>
    </source>
</evidence>
<evidence type="ECO:0000256" key="3">
    <source>
        <dbReference type="ARBA" id="ARBA00022723"/>
    </source>
</evidence>
<accession>A0A317EBE8</accession>
<gene>
    <name evidence="9" type="ORF">DKG74_06300</name>
</gene>
<dbReference type="Pfam" id="PF10150">
    <property type="entry name" value="RNase_E_G"/>
    <property type="match status" value="1"/>
</dbReference>
<keyword evidence="2" id="KW-0540">Nuclease</keyword>
<comment type="caution">
    <text evidence="9">The sequence shown here is derived from an EMBL/GenBank/DDBJ whole genome shotgun (WGS) entry which is preliminary data.</text>
</comment>
<dbReference type="Proteomes" id="UP000245461">
    <property type="component" value="Unassembled WGS sequence"/>
</dbReference>
<dbReference type="GO" id="GO:0004540">
    <property type="term" value="F:RNA nuclease activity"/>
    <property type="evidence" value="ECO:0007669"/>
    <property type="project" value="InterPro"/>
</dbReference>
<dbReference type="AlphaFoldDB" id="A0A317EBE8"/>
<organism evidence="9 10">
    <name type="scientific">Zavarzinia aquatilis</name>
    <dbReference type="NCBI Taxonomy" id="2211142"/>
    <lineage>
        <taxon>Bacteria</taxon>
        <taxon>Pseudomonadati</taxon>
        <taxon>Pseudomonadota</taxon>
        <taxon>Alphaproteobacteria</taxon>
        <taxon>Rhodospirillales</taxon>
        <taxon>Zavarziniaceae</taxon>
        <taxon>Zavarzinia</taxon>
    </lineage>
</organism>
<feature type="domain" description="RNA-binding protein AU-1/Ribonuclease E/G" evidence="8">
    <location>
        <begin position="160"/>
        <end position="285"/>
    </location>
</feature>
<dbReference type="OrthoDB" id="7256894at2"/>
<sequence length="373" mass="38547">MSRRLLVEAGAVETRLALTENGAAAEFHVRPAGERGLLGEIRLGRITDSAPEMGAFFVDIGHATPAFLKKKDAGEAREGALVVAEVIREPLSGKSARISARSPAALAAAPLAAGRTAPALLRPAPPFAALLARARGVSALLVAGGEAAAALRAHLPGLAVEVAVGGADLFAREGLADDFAESLRPALPLGPTGRLTLDETEALTAIDIDGGGLSPRAANETAAPLAAREIRRRNLSGQIVIDFIGDAPAIAAGRAALARALAPDPLKPDLAKGDLGGLVLVTRRREGESLQRSLTVPCPVSTGRWTSAAHLAADVLRRAESLARHQPGRPLLARAPADALALLESRADVWRGLPLTLEVAAFPSREVAVMVRP</sequence>
<dbReference type="GO" id="GO:0004519">
    <property type="term" value="F:endonuclease activity"/>
    <property type="evidence" value="ECO:0007669"/>
    <property type="project" value="UniProtKB-KW"/>
</dbReference>
<evidence type="ECO:0000313" key="9">
    <source>
        <dbReference type="EMBL" id="PWR24418.1"/>
    </source>
</evidence>
<protein>
    <recommendedName>
        <fullName evidence="8">RNA-binding protein AU-1/Ribonuclease E/G domain-containing protein</fullName>
    </recommendedName>
</protein>